<dbReference type="AlphaFoldDB" id="A0AAW0UAP4"/>
<accession>A0AAW0UAP4</accession>
<organism evidence="2 3">
    <name type="scientific">Scylla paramamosain</name>
    <name type="common">Mud crab</name>
    <dbReference type="NCBI Taxonomy" id="85552"/>
    <lineage>
        <taxon>Eukaryota</taxon>
        <taxon>Metazoa</taxon>
        <taxon>Ecdysozoa</taxon>
        <taxon>Arthropoda</taxon>
        <taxon>Crustacea</taxon>
        <taxon>Multicrustacea</taxon>
        <taxon>Malacostraca</taxon>
        <taxon>Eumalacostraca</taxon>
        <taxon>Eucarida</taxon>
        <taxon>Decapoda</taxon>
        <taxon>Pleocyemata</taxon>
        <taxon>Brachyura</taxon>
        <taxon>Eubrachyura</taxon>
        <taxon>Portunoidea</taxon>
        <taxon>Portunidae</taxon>
        <taxon>Portuninae</taxon>
        <taxon>Scylla</taxon>
    </lineage>
</organism>
<keyword evidence="1" id="KW-1133">Transmembrane helix</keyword>
<protein>
    <recommendedName>
        <fullName evidence="4">Transmembrane protein</fullName>
    </recommendedName>
</protein>
<evidence type="ECO:0000256" key="1">
    <source>
        <dbReference type="SAM" id="Phobius"/>
    </source>
</evidence>
<dbReference type="Proteomes" id="UP001487740">
    <property type="component" value="Unassembled WGS sequence"/>
</dbReference>
<sequence length="117" mass="13179">MANQRNVKSFVVACTVVGVLIGMIFGWFVSFITQQQQQQQNTDYPQPHPSVDLNNRTYGLHVYVNRGCEKQIPEYAIGMNQGVCVDLTPPPPPPLLVLEFDILCRRAGNIAEPHRQD</sequence>
<feature type="transmembrane region" description="Helical" evidence="1">
    <location>
        <begin position="7"/>
        <end position="29"/>
    </location>
</feature>
<gene>
    <name evidence="2" type="ORF">O3P69_005786</name>
</gene>
<evidence type="ECO:0008006" key="4">
    <source>
        <dbReference type="Google" id="ProtNLM"/>
    </source>
</evidence>
<evidence type="ECO:0000313" key="2">
    <source>
        <dbReference type="EMBL" id="KAK8395895.1"/>
    </source>
</evidence>
<keyword evidence="1" id="KW-0812">Transmembrane</keyword>
<reference evidence="2 3" key="1">
    <citation type="submission" date="2023-03" db="EMBL/GenBank/DDBJ databases">
        <title>High-quality genome of Scylla paramamosain provides insights in environmental adaptation.</title>
        <authorList>
            <person name="Zhang L."/>
        </authorList>
    </citation>
    <scope>NUCLEOTIDE SEQUENCE [LARGE SCALE GENOMIC DNA]</scope>
    <source>
        <strain evidence="2">LZ_2023a</strain>
        <tissue evidence="2">Muscle</tissue>
    </source>
</reference>
<name>A0AAW0UAP4_SCYPA</name>
<keyword evidence="3" id="KW-1185">Reference proteome</keyword>
<dbReference type="EMBL" id="JARAKH010000017">
    <property type="protein sequence ID" value="KAK8395895.1"/>
    <property type="molecule type" value="Genomic_DNA"/>
</dbReference>
<proteinExistence type="predicted"/>
<evidence type="ECO:0000313" key="3">
    <source>
        <dbReference type="Proteomes" id="UP001487740"/>
    </source>
</evidence>
<keyword evidence="1" id="KW-0472">Membrane</keyword>
<comment type="caution">
    <text evidence="2">The sequence shown here is derived from an EMBL/GenBank/DDBJ whole genome shotgun (WGS) entry which is preliminary data.</text>
</comment>